<evidence type="ECO:0000256" key="4">
    <source>
        <dbReference type="ARBA" id="ARBA00022840"/>
    </source>
</evidence>
<dbReference type="PANTHER" id="PTHR43289">
    <property type="entry name" value="MITOGEN-ACTIVATED PROTEIN KINASE KINASE KINASE 20-RELATED"/>
    <property type="match status" value="1"/>
</dbReference>
<proteinExistence type="predicted"/>
<dbReference type="EC" id="2.7.11.1" evidence="9"/>
<dbReference type="AlphaFoldDB" id="A0A5C5ZN43"/>
<dbReference type="EMBL" id="SJPN01000031">
    <property type="protein sequence ID" value="TWT87863.1"/>
    <property type="molecule type" value="Genomic_DNA"/>
</dbReference>
<dbReference type="SMART" id="SM00220">
    <property type="entry name" value="S_TKc"/>
    <property type="match status" value="1"/>
</dbReference>
<evidence type="ECO:0000256" key="6">
    <source>
        <dbReference type="PROSITE-ProRule" id="PRU10141"/>
    </source>
</evidence>
<feature type="compositionally biased region" description="Basic and acidic residues" evidence="7">
    <location>
        <begin position="90"/>
        <end position="105"/>
    </location>
</feature>
<dbReference type="SUPFAM" id="SSF56112">
    <property type="entry name" value="Protein kinase-like (PK-like)"/>
    <property type="match status" value="1"/>
</dbReference>
<evidence type="ECO:0000259" key="8">
    <source>
        <dbReference type="PROSITE" id="PS50011"/>
    </source>
</evidence>
<organism evidence="9 10">
    <name type="scientific">Stieleria varia</name>
    <dbReference type="NCBI Taxonomy" id="2528005"/>
    <lineage>
        <taxon>Bacteria</taxon>
        <taxon>Pseudomonadati</taxon>
        <taxon>Planctomycetota</taxon>
        <taxon>Planctomycetia</taxon>
        <taxon>Pirellulales</taxon>
        <taxon>Pirellulaceae</taxon>
        <taxon>Stieleria</taxon>
    </lineage>
</organism>
<dbReference type="InterPro" id="IPR036322">
    <property type="entry name" value="WD40_repeat_dom_sf"/>
</dbReference>
<dbReference type="PROSITE" id="PS50011">
    <property type="entry name" value="PROTEIN_KINASE_DOM"/>
    <property type="match status" value="1"/>
</dbReference>
<keyword evidence="1 9" id="KW-0808">Transferase</keyword>
<dbReference type="InterPro" id="IPR015943">
    <property type="entry name" value="WD40/YVTN_repeat-like_dom_sf"/>
</dbReference>
<reference evidence="9 10" key="1">
    <citation type="submission" date="2019-02" db="EMBL/GenBank/DDBJ databases">
        <title>Deep-cultivation of Planctomycetes and their phenomic and genomic characterization uncovers novel biology.</title>
        <authorList>
            <person name="Wiegand S."/>
            <person name="Jogler M."/>
            <person name="Boedeker C."/>
            <person name="Pinto D."/>
            <person name="Vollmers J."/>
            <person name="Rivas-Marin E."/>
            <person name="Kohn T."/>
            <person name="Peeters S.H."/>
            <person name="Heuer A."/>
            <person name="Rast P."/>
            <person name="Oberbeckmann S."/>
            <person name="Bunk B."/>
            <person name="Jeske O."/>
            <person name="Meyerdierks A."/>
            <person name="Storesund J.E."/>
            <person name="Kallscheuer N."/>
            <person name="Luecker S."/>
            <person name="Lage O.M."/>
            <person name="Pohl T."/>
            <person name="Merkel B.J."/>
            <person name="Hornburger P."/>
            <person name="Mueller R.-W."/>
            <person name="Bruemmer F."/>
            <person name="Labrenz M."/>
            <person name="Spormann A.M."/>
            <person name="Op Den Camp H."/>
            <person name="Overmann J."/>
            <person name="Amann R."/>
            <person name="Jetten M.S.M."/>
            <person name="Mascher T."/>
            <person name="Medema M.H."/>
            <person name="Devos D.P."/>
            <person name="Kaster A.-K."/>
            <person name="Ovreas L."/>
            <person name="Rohde M."/>
            <person name="Galperin M.Y."/>
            <person name="Jogler C."/>
        </authorList>
    </citation>
    <scope>NUCLEOTIDE SEQUENCE [LARGE SCALE GENOMIC DNA]</scope>
    <source>
        <strain evidence="9 10">Pla52n</strain>
    </source>
</reference>
<dbReference type="PROSITE" id="PS50082">
    <property type="entry name" value="WD_REPEATS_2"/>
    <property type="match status" value="1"/>
</dbReference>
<name>A0A5C5ZN43_9BACT</name>
<protein>
    <submittedName>
        <fullName evidence="9">Serine/threonine-protein kinase PrkC</fullName>
        <ecNumber evidence="9">2.7.11.1</ecNumber>
    </submittedName>
</protein>
<feature type="domain" description="Protein kinase" evidence="8">
    <location>
        <begin position="120"/>
        <end position="408"/>
    </location>
</feature>
<dbReference type="GO" id="GO:0004674">
    <property type="term" value="F:protein serine/threonine kinase activity"/>
    <property type="evidence" value="ECO:0007669"/>
    <property type="project" value="UniProtKB-EC"/>
</dbReference>
<dbReference type="PANTHER" id="PTHR43289:SF34">
    <property type="entry name" value="SERINE_THREONINE-PROTEIN KINASE YBDM-RELATED"/>
    <property type="match status" value="1"/>
</dbReference>
<evidence type="ECO:0000313" key="10">
    <source>
        <dbReference type="Proteomes" id="UP000320176"/>
    </source>
</evidence>
<evidence type="ECO:0000256" key="2">
    <source>
        <dbReference type="ARBA" id="ARBA00022741"/>
    </source>
</evidence>
<evidence type="ECO:0000256" key="1">
    <source>
        <dbReference type="ARBA" id="ARBA00022679"/>
    </source>
</evidence>
<dbReference type="Pfam" id="PF00069">
    <property type="entry name" value="Pkinase"/>
    <property type="match status" value="1"/>
</dbReference>
<dbReference type="RefSeq" id="WP_146523800.1">
    <property type="nucleotide sequence ID" value="NZ_CP151726.1"/>
</dbReference>
<sequence length="1200" mass="132855">MTPKSRAELLADLAPSEQLAMILDDYLTKRQRGESVDVDQLLAEHPHLADSLPECLESLQALHQFIEKAPNIVEDTADSRTTSAQFTDRVPSEHEFSGGARETESPHCPTTLGRDRLGHYQLLHPLGRGGMGIVYAARHETLNRDVAIKVLPQPLSNTRLLQRFENEARAVAQLDHPAIVNVHEVGVDCGVSYYAMRLIRGWNLSEVIAIIQEQPSRESDKPAATVDQTATPSLPRYASDSWWSWCAAAARTIADALHHAHLAGVIHRDVKPSNLMVDCDGKLWITDFGLAHCEGTETLTRSGDLLGTLRYMSPEQALGNVLLLDHRSDIYSLGATLYELLTLRPVIDDAPRSKVLEELSNYAVRAPRQRCRQVPKPLDMIVAKACAFDPRDRYQTAADFADDLDAYLHDRPVSARAPGITLWVTYWVKKHREMTVAAAIAGCLLLIVLAVGTLQINRARRRALDGERRAIASGKRLAELNVVAEQQRAEAIELREQTDQALWKSALSETQLWLASREAGRRGEAIRAVADAENVAKRIEVSQSELIRLRDLKIAALVSDDLRLNNSWPLIGHSHMIEATAMTRDYSFYTQHRHQTLSIRETKTDREVASIQLIDFPLRCRFSHDSRYLAVIGEDESANRNTLRVFDWRNSRQVLHLSAKDLPASIQRMAVDFHPDDHSLAIGLNNASVRIVDLEGFSTKTRPTERLGPAIDLPSTAHSLAYSPDGKSLAVACMDAAKVEIFSTDSMSPRESINTSETAYSLAWRSDSNRVAIGSGYEIEIWDQQMDGNWILAHTMGKQTAPIHELYFHATGRFVVSHGYDGRSRLWRIGNDTAVIELDGHATEPSGDGRLLAVRNTRNVQFYEIEVERFRWDLGGGQVAAQPRVLAGLHAGRVLAVGNAKGVNLWDLETRQQLQSLDLGAATCLQKSTCADHRCEQLWIATPTGMIRLTTAATTEPDGTFHLDVTDQSLIQLPNQHIAAQFAIDTGDAAKVAYSRAGEKGVWLHQLGQQQTQLLVPDVEPPNISFSRDGQWIAMGRRNLMHFVVCPVSTMRPTFLEGPRSGFVGFSGGHSDLRLVTGSPDAFRIWSGSPWQVVDKIPVSDAIGQGALAIQASGDVVAVVTGPQTLQLWNSRSCQSIGSLQVPSEFGAPVQIYITPDGERIAVAVEDNVYVWESAKILQQIRHRIIDFASVHSNSGIVTQ</sequence>
<dbReference type="SMART" id="SM00320">
    <property type="entry name" value="WD40"/>
    <property type="match status" value="7"/>
</dbReference>
<dbReference type="Gene3D" id="2.130.10.10">
    <property type="entry name" value="YVTN repeat-like/Quinoprotein amine dehydrogenase"/>
    <property type="match status" value="3"/>
</dbReference>
<evidence type="ECO:0000256" key="3">
    <source>
        <dbReference type="ARBA" id="ARBA00022777"/>
    </source>
</evidence>
<dbReference type="GO" id="GO:0005524">
    <property type="term" value="F:ATP binding"/>
    <property type="evidence" value="ECO:0007669"/>
    <property type="project" value="UniProtKB-UniRule"/>
</dbReference>
<comment type="caution">
    <text evidence="9">The sequence shown here is derived from an EMBL/GenBank/DDBJ whole genome shotgun (WGS) entry which is preliminary data.</text>
</comment>
<dbReference type="SUPFAM" id="SSF50978">
    <property type="entry name" value="WD40 repeat-like"/>
    <property type="match status" value="1"/>
</dbReference>
<dbReference type="InterPro" id="IPR011009">
    <property type="entry name" value="Kinase-like_dom_sf"/>
</dbReference>
<dbReference type="InterPro" id="IPR001680">
    <property type="entry name" value="WD40_rpt"/>
</dbReference>
<keyword evidence="10" id="KW-1185">Reference proteome</keyword>
<dbReference type="CDD" id="cd14014">
    <property type="entry name" value="STKc_PknB_like"/>
    <property type="match status" value="1"/>
</dbReference>
<keyword evidence="2 6" id="KW-0547">Nucleotide-binding</keyword>
<feature type="binding site" evidence="6">
    <location>
        <position position="149"/>
    </location>
    <ligand>
        <name>ATP</name>
        <dbReference type="ChEBI" id="CHEBI:30616"/>
    </ligand>
</feature>
<keyword evidence="3 9" id="KW-0418">Kinase</keyword>
<dbReference type="InterPro" id="IPR008271">
    <property type="entry name" value="Ser/Thr_kinase_AS"/>
</dbReference>
<dbReference type="SUPFAM" id="SSF82171">
    <property type="entry name" value="DPP6 N-terminal domain-like"/>
    <property type="match status" value="1"/>
</dbReference>
<dbReference type="OrthoDB" id="175560at2"/>
<feature type="repeat" description="WD" evidence="5">
    <location>
        <begin position="796"/>
        <end position="837"/>
    </location>
</feature>
<gene>
    <name evidence="9" type="primary">prkC_46</name>
    <name evidence="9" type="ORF">Pla52n_69700</name>
</gene>
<evidence type="ECO:0000256" key="7">
    <source>
        <dbReference type="SAM" id="MobiDB-lite"/>
    </source>
</evidence>
<dbReference type="PROSITE" id="PS00108">
    <property type="entry name" value="PROTEIN_KINASE_ST"/>
    <property type="match status" value="1"/>
</dbReference>
<dbReference type="InterPro" id="IPR017441">
    <property type="entry name" value="Protein_kinase_ATP_BS"/>
</dbReference>
<dbReference type="InterPro" id="IPR000719">
    <property type="entry name" value="Prot_kinase_dom"/>
</dbReference>
<dbReference type="Gene3D" id="1.10.510.10">
    <property type="entry name" value="Transferase(Phosphotransferase) domain 1"/>
    <property type="match status" value="1"/>
</dbReference>
<dbReference type="Gene3D" id="3.30.200.20">
    <property type="entry name" value="Phosphorylase Kinase, domain 1"/>
    <property type="match status" value="1"/>
</dbReference>
<accession>A0A5C5ZN43</accession>
<feature type="region of interest" description="Disordered" evidence="7">
    <location>
        <begin position="80"/>
        <end position="108"/>
    </location>
</feature>
<keyword evidence="4 6" id="KW-0067">ATP-binding</keyword>
<evidence type="ECO:0000313" key="9">
    <source>
        <dbReference type="EMBL" id="TWT87863.1"/>
    </source>
</evidence>
<dbReference type="Proteomes" id="UP000320176">
    <property type="component" value="Unassembled WGS sequence"/>
</dbReference>
<evidence type="ECO:0000256" key="5">
    <source>
        <dbReference type="PROSITE-ProRule" id="PRU00221"/>
    </source>
</evidence>
<keyword evidence="5" id="KW-0853">WD repeat</keyword>
<dbReference type="PROSITE" id="PS00107">
    <property type="entry name" value="PROTEIN_KINASE_ATP"/>
    <property type="match status" value="1"/>
</dbReference>